<dbReference type="GO" id="GO:0000145">
    <property type="term" value="C:exocyst"/>
    <property type="evidence" value="ECO:0007669"/>
    <property type="project" value="UniProtKB-UniRule"/>
</dbReference>
<feature type="compositionally biased region" description="Basic and acidic residues" evidence="5">
    <location>
        <begin position="362"/>
        <end position="381"/>
    </location>
</feature>
<dbReference type="Pfam" id="PF15469">
    <property type="entry name" value="Sec5"/>
    <property type="match status" value="1"/>
</dbReference>
<dbReference type="AlphaFoldDB" id="A0A0C9VM82"/>
<evidence type="ECO:0000259" key="6">
    <source>
        <dbReference type="Pfam" id="PF15469"/>
    </source>
</evidence>
<dbReference type="HOGENOM" id="CLU_636181_0_0_1"/>
<gene>
    <name evidence="7" type="ORF">M422DRAFT_258163</name>
</gene>
<evidence type="ECO:0000256" key="4">
    <source>
        <dbReference type="RuleBase" id="RU365069"/>
    </source>
</evidence>
<keyword evidence="4" id="KW-0653">Protein transport</keyword>
<protein>
    <recommendedName>
        <fullName evidence="4">Exocyst complex component SEC5</fullName>
    </recommendedName>
</protein>
<dbReference type="PANTHER" id="PTHR13043">
    <property type="entry name" value="EXOCYST COMPLEX COMPONENT SEC5"/>
    <property type="match status" value="1"/>
</dbReference>
<comment type="function">
    <text evidence="4">Component of the exocyst complex involved in the docking of exocytic vesicles with fusion sites on the plasma membrane.</text>
</comment>
<keyword evidence="3 4" id="KW-0268">Exocytosis</keyword>
<evidence type="ECO:0000256" key="2">
    <source>
        <dbReference type="ARBA" id="ARBA00022448"/>
    </source>
</evidence>
<dbReference type="InterPro" id="IPR029175">
    <property type="entry name" value="EXOC2/Sec5"/>
</dbReference>
<reference evidence="7 8" key="1">
    <citation type="submission" date="2014-06" db="EMBL/GenBank/DDBJ databases">
        <title>Evolutionary Origins and Diversification of the Mycorrhizal Mutualists.</title>
        <authorList>
            <consortium name="DOE Joint Genome Institute"/>
            <consortium name="Mycorrhizal Genomics Consortium"/>
            <person name="Kohler A."/>
            <person name="Kuo A."/>
            <person name="Nagy L.G."/>
            <person name="Floudas D."/>
            <person name="Copeland A."/>
            <person name="Barry K.W."/>
            <person name="Cichocki N."/>
            <person name="Veneault-Fourrey C."/>
            <person name="LaButti K."/>
            <person name="Lindquist E.A."/>
            <person name="Lipzen A."/>
            <person name="Lundell T."/>
            <person name="Morin E."/>
            <person name="Murat C."/>
            <person name="Riley R."/>
            <person name="Ohm R."/>
            <person name="Sun H."/>
            <person name="Tunlid A."/>
            <person name="Henrissat B."/>
            <person name="Grigoriev I.V."/>
            <person name="Hibbett D.S."/>
            <person name="Martin F."/>
        </authorList>
    </citation>
    <scope>NUCLEOTIDE SEQUENCE [LARGE SCALE GENOMIC DNA]</scope>
    <source>
        <strain evidence="7 8">SS14</strain>
    </source>
</reference>
<keyword evidence="2 4" id="KW-0813">Transport</keyword>
<comment type="similarity">
    <text evidence="1 4">Belongs to the SEC5 family.</text>
</comment>
<feature type="domain" description="Exocyst complex component EXOC2/Sec5 N-terminal" evidence="6">
    <location>
        <begin position="2"/>
        <end position="351"/>
    </location>
</feature>
<dbReference type="OrthoDB" id="26242at2759"/>
<dbReference type="InterPro" id="IPR039481">
    <property type="entry name" value="EXOC2/Sec5_N_dom"/>
</dbReference>
<organism evidence="7 8">
    <name type="scientific">Sphaerobolus stellatus (strain SS14)</name>
    <dbReference type="NCBI Taxonomy" id="990650"/>
    <lineage>
        <taxon>Eukaryota</taxon>
        <taxon>Fungi</taxon>
        <taxon>Dikarya</taxon>
        <taxon>Basidiomycota</taxon>
        <taxon>Agaricomycotina</taxon>
        <taxon>Agaricomycetes</taxon>
        <taxon>Phallomycetidae</taxon>
        <taxon>Geastrales</taxon>
        <taxon>Sphaerobolaceae</taxon>
        <taxon>Sphaerobolus</taxon>
    </lineage>
</organism>
<keyword evidence="8" id="KW-1185">Reference proteome</keyword>
<sequence length="381" mass="43609">MDSVRWKFEDVLAYTWIRDARLFHYLENWEPDPQLPGATIYLTKIQTFQRHNVTSAYRIAGVVTEQNGSNSNKSAKNKTVRPEFASKISKAFLDALYAFLDGLVHLASDDWQDLSKSSVVDPSRTLINRDIDISSTHTRLLLVLSNLGNLSQTLIPNMFNQMEIVFGSSAEEERQTLAAVLVEVDRTLFDDYAKQTAMNLTRLIREGIMDTNMDWFETPRPTEVRPYIFETLMYLVSVHAHVNTVAKSLLERTLNSLIEDLIDEALACFRQVRRFGMGGMLRATLEMEFMHKVLQPYVTKKADAQLKEIYKKISESYVRRGEDDNLQEALEGVKKTLSDTRKATGIEFLCFRGPGKSSESSGKSERNRNREVKEGREGRRS</sequence>
<dbReference type="EMBL" id="KN837155">
    <property type="protein sequence ID" value="KIJ39010.1"/>
    <property type="molecule type" value="Genomic_DNA"/>
</dbReference>
<name>A0A0C9VM82_SPHS4</name>
<dbReference type="GO" id="GO:0006893">
    <property type="term" value="P:Golgi to plasma membrane transport"/>
    <property type="evidence" value="ECO:0007669"/>
    <property type="project" value="UniProtKB-UniRule"/>
</dbReference>
<proteinExistence type="inferred from homology"/>
<comment type="subunit">
    <text evidence="4">Component of the exocyst complex.</text>
</comment>
<evidence type="ECO:0000256" key="5">
    <source>
        <dbReference type="SAM" id="MobiDB-lite"/>
    </source>
</evidence>
<accession>A0A0C9VM82</accession>
<evidence type="ECO:0000313" key="8">
    <source>
        <dbReference type="Proteomes" id="UP000054279"/>
    </source>
</evidence>
<dbReference type="GO" id="GO:0006887">
    <property type="term" value="P:exocytosis"/>
    <property type="evidence" value="ECO:0007669"/>
    <property type="project" value="UniProtKB-KW"/>
</dbReference>
<dbReference type="GO" id="GO:0015031">
    <property type="term" value="P:protein transport"/>
    <property type="evidence" value="ECO:0007669"/>
    <property type="project" value="UniProtKB-KW"/>
</dbReference>
<feature type="region of interest" description="Disordered" evidence="5">
    <location>
        <begin position="352"/>
        <end position="381"/>
    </location>
</feature>
<dbReference type="Proteomes" id="UP000054279">
    <property type="component" value="Unassembled WGS sequence"/>
</dbReference>
<evidence type="ECO:0000313" key="7">
    <source>
        <dbReference type="EMBL" id="KIJ39010.1"/>
    </source>
</evidence>
<dbReference type="PANTHER" id="PTHR13043:SF1">
    <property type="entry name" value="EXOCYST COMPLEX COMPONENT 2"/>
    <property type="match status" value="1"/>
</dbReference>
<evidence type="ECO:0000256" key="3">
    <source>
        <dbReference type="ARBA" id="ARBA00022483"/>
    </source>
</evidence>
<evidence type="ECO:0000256" key="1">
    <source>
        <dbReference type="ARBA" id="ARBA00010578"/>
    </source>
</evidence>